<dbReference type="Pfam" id="PF04542">
    <property type="entry name" value="Sigma70_r2"/>
    <property type="match status" value="1"/>
</dbReference>
<evidence type="ECO:0000259" key="7">
    <source>
        <dbReference type="Pfam" id="PF04542"/>
    </source>
</evidence>
<feature type="domain" description="RNA polymerase sigma factor 70 region 4 type 2" evidence="8">
    <location>
        <begin position="142"/>
        <end position="193"/>
    </location>
</feature>
<dbReference type="InterPro" id="IPR013324">
    <property type="entry name" value="RNA_pol_sigma_r3/r4-like"/>
</dbReference>
<dbReference type="GO" id="GO:0006352">
    <property type="term" value="P:DNA-templated transcription initiation"/>
    <property type="evidence" value="ECO:0007669"/>
    <property type="project" value="InterPro"/>
</dbReference>
<evidence type="ECO:0000256" key="3">
    <source>
        <dbReference type="ARBA" id="ARBA00023082"/>
    </source>
</evidence>
<dbReference type="InterPro" id="IPR039425">
    <property type="entry name" value="RNA_pol_sigma-70-like"/>
</dbReference>
<dbReference type="NCBIfam" id="NF008888">
    <property type="entry name" value="PRK11922.1"/>
    <property type="match status" value="1"/>
</dbReference>
<keyword evidence="10" id="KW-1185">Reference proteome</keyword>
<evidence type="ECO:0000313" key="9">
    <source>
        <dbReference type="EMBL" id="TFW25051.1"/>
    </source>
</evidence>
<dbReference type="InterPro" id="IPR013325">
    <property type="entry name" value="RNA_pol_sigma_r2"/>
</dbReference>
<dbReference type="SUPFAM" id="SSF88946">
    <property type="entry name" value="Sigma2 domain of RNA polymerase sigma factors"/>
    <property type="match status" value="1"/>
</dbReference>
<dbReference type="GO" id="GO:0016987">
    <property type="term" value="F:sigma factor activity"/>
    <property type="evidence" value="ECO:0007669"/>
    <property type="project" value="UniProtKB-KW"/>
</dbReference>
<dbReference type="InterPro" id="IPR013249">
    <property type="entry name" value="RNA_pol_sigma70_r4_t2"/>
</dbReference>
<evidence type="ECO:0000256" key="2">
    <source>
        <dbReference type="ARBA" id="ARBA00023015"/>
    </source>
</evidence>
<evidence type="ECO:0000256" key="6">
    <source>
        <dbReference type="RuleBase" id="RU000716"/>
    </source>
</evidence>
<dbReference type="InterPro" id="IPR007627">
    <property type="entry name" value="RNA_pol_sigma70_r2"/>
</dbReference>
<keyword evidence="2 6" id="KW-0805">Transcription regulation</keyword>
<dbReference type="PROSITE" id="PS01063">
    <property type="entry name" value="SIGMA70_ECF"/>
    <property type="match status" value="1"/>
</dbReference>
<dbReference type="GO" id="GO:0003677">
    <property type="term" value="F:DNA binding"/>
    <property type="evidence" value="ECO:0007669"/>
    <property type="project" value="UniProtKB-KW"/>
</dbReference>
<dbReference type="OrthoDB" id="9780326at2"/>
<dbReference type="InterPro" id="IPR014284">
    <property type="entry name" value="RNA_pol_sigma-70_dom"/>
</dbReference>
<dbReference type="InterPro" id="IPR036388">
    <property type="entry name" value="WH-like_DNA-bd_sf"/>
</dbReference>
<dbReference type="AlphaFoldDB" id="A0A4Y9SNS5"/>
<evidence type="ECO:0000256" key="4">
    <source>
        <dbReference type="ARBA" id="ARBA00023125"/>
    </source>
</evidence>
<sequence length="236" mass="26569">MHAYDPQPHAHQSDADLAHLAAHGDHRAFESLMRRHNRALYRTARSIVRDDAEAEDVLQESYLLVYRHLLDFRGAASLGTWLTRIVINEATGRLRKSQRRAEILPIGPQALDDQDKTIMPDATADTPEQPEQAALRNEARRLIEANIDALPDSFRTVFVLRAVEEYTVEETAAALNLPEATVRSRHFRARALLREALAREFDHALDSAFGFDGARCDRIVVGVLARMPTARDDADT</sequence>
<gene>
    <name evidence="9" type="ORF">E4L96_05605</name>
</gene>
<dbReference type="InterPro" id="IPR000838">
    <property type="entry name" value="RNA_pol_sigma70_ECF_CS"/>
</dbReference>
<accession>A0A4Y9SNS5</accession>
<name>A0A4Y9SNS5_9BURK</name>
<dbReference type="EMBL" id="SPVF01000079">
    <property type="protein sequence ID" value="TFW25051.1"/>
    <property type="molecule type" value="Genomic_DNA"/>
</dbReference>
<dbReference type="PANTHER" id="PTHR43133">
    <property type="entry name" value="RNA POLYMERASE ECF-TYPE SIGMA FACTO"/>
    <property type="match status" value="1"/>
</dbReference>
<comment type="similarity">
    <text evidence="1 6">Belongs to the sigma-70 factor family. ECF subfamily.</text>
</comment>
<dbReference type="Gene3D" id="1.10.1740.10">
    <property type="match status" value="1"/>
</dbReference>
<evidence type="ECO:0000256" key="1">
    <source>
        <dbReference type="ARBA" id="ARBA00010641"/>
    </source>
</evidence>
<dbReference type="PANTHER" id="PTHR43133:SF51">
    <property type="entry name" value="RNA POLYMERASE SIGMA FACTOR"/>
    <property type="match status" value="1"/>
</dbReference>
<evidence type="ECO:0000256" key="5">
    <source>
        <dbReference type="ARBA" id="ARBA00023163"/>
    </source>
</evidence>
<reference evidence="9 10" key="1">
    <citation type="submission" date="2019-03" db="EMBL/GenBank/DDBJ databases">
        <title>Draft Genome Sequence of Massilia arenosa sp. nov., a Novel Massilia Species Isolated from a Sandy-loam Maize Soil.</title>
        <authorList>
            <person name="Raths R."/>
            <person name="Peta V."/>
            <person name="Bucking H."/>
        </authorList>
    </citation>
    <scope>NUCLEOTIDE SEQUENCE [LARGE SCALE GENOMIC DNA]</scope>
    <source>
        <strain evidence="9 10">MC02</strain>
    </source>
</reference>
<dbReference type="Gene3D" id="1.10.10.10">
    <property type="entry name" value="Winged helix-like DNA-binding domain superfamily/Winged helix DNA-binding domain"/>
    <property type="match status" value="1"/>
</dbReference>
<organism evidence="9 10">
    <name type="scientific">Zemynaea arenosa</name>
    <dbReference type="NCBI Taxonomy" id="2561931"/>
    <lineage>
        <taxon>Bacteria</taxon>
        <taxon>Pseudomonadati</taxon>
        <taxon>Pseudomonadota</taxon>
        <taxon>Betaproteobacteria</taxon>
        <taxon>Burkholderiales</taxon>
        <taxon>Oxalobacteraceae</taxon>
        <taxon>Telluria group</taxon>
        <taxon>Zemynaea</taxon>
    </lineage>
</organism>
<dbReference type="Pfam" id="PF08281">
    <property type="entry name" value="Sigma70_r4_2"/>
    <property type="match status" value="1"/>
</dbReference>
<protein>
    <recommendedName>
        <fullName evidence="6">RNA polymerase sigma factor</fullName>
    </recommendedName>
</protein>
<keyword evidence="4 6" id="KW-0238">DNA-binding</keyword>
<dbReference type="Proteomes" id="UP000298438">
    <property type="component" value="Unassembled WGS sequence"/>
</dbReference>
<dbReference type="NCBIfam" id="TIGR02937">
    <property type="entry name" value="sigma70-ECF"/>
    <property type="match status" value="1"/>
</dbReference>
<dbReference type="CDD" id="cd06171">
    <property type="entry name" value="Sigma70_r4"/>
    <property type="match status" value="1"/>
</dbReference>
<proteinExistence type="inferred from homology"/>
<keyword evidence="5 6" id="KW-0804">Transcription</keyword>
<dbReference type="RefSeq" id="WP_135206235.1">
    <property type="nucleotide sequence ID" value="NZ_SPVF01000079.1"/>
</dbReference>
<feature type="domain" description="RNA polymerase sigma-70 region 2" evidence="7">
    <location>
        <begin position="32"/>
        <end position="100"/>
    </location>
</feature>
<dbReference type="SUPFAM" id="SSF88659">
    <property type="entry name" value="Sigma3 and sigma4 domains of RNA polymerase sigma factors"/>
    <property type="match status" value="1"/>
</dbReference>
<comment type="caution">
    <text evidence="9">The sequence shown here is derived from an EMBL/GenBank/DDBJ whole genome shotgun (WGS) entry which is preliminary data.</text>
</comment>
<keyword evidence="3 6" id="KW-0731">Sigma factor</keyword>
<evidence type="ECO:0000313" key="10">
    <source>
        <dbReference type="Proteomes" id="UP000298438"/>
    </source>
</evidence>
<evidence type="ECO:0000259" key="8">
    <source>
        <dbReference type="Pfam" id="PF08281"/>
    </source>
</evidence>